<dbReference type="FunFam" id="2.60.120.10:FF:000249">
    <property type="entry name" value="Uncharacterized protein"/>
    <property type="match status" value="1"/>
</dbReference>
<keyword evidence="2" id="KW-0472">Membrane</keyword>
<dbReference type="InterPro" id="IPR018490">
    <property type="entry name" value="cNMP-bd_dom_sf"/>
</dbReference>
<name>A0DTV8_PARTE</name>
<feature type="transmembrane region" description="Helical" evidence="2">
    <location>
        <begin position="219"/>
        <end position="240"/>
    </location>
</feature>
<dbReference type="EMBL" id="CT868574">
    <property type="protein sequence ID" value="CAK86475.1"/>
    <property type="molecule type" value="Genomic_DNA"/>
</dbReference>
<feature type="compositionally biased region" description="Polar residues" evidence="1">
    <location>
        <begin position="645"/>
        <end position="665"/>
    </location>
</feature>
<sequence>MINQRSQGPLRGQHFRQANLTQIGTKIIDQKSESIYVDSEVSLKKRKSKSPLEVTRGLYKSQTYKEICPQDSFKEPDRFDSPLDQSLNQPLKITFKVSGTALRFHAHQVIRIFIQKLLYYLRVQKQQQSKMKCFERIIEDKGSGTQIEEQEIKKSYNCSLLKKDSYEKMLVNLILIMILLAYCVVAPIFNMRFEPILIFIFIYSTYKVVDYKQWNILDILIIGINIGSLFNQVFLFMNIINMIKVYQIMQSLNVLTSKKLLRFINSILIVVIHLNNSVHFWQFQLDNEQTYDILLGQQIQLFFNLDLETSDDQNIYYISLNRIMSLLILLYFTQQFFTYMKISDEMIKKEEFFELLLSKNTMNKQPFRNQHQVRQLLWSEVENQKYQETYLSQIDFNLPKELRKSLNLHSYLDIIQKSKFIKQKFTESFQKNLSEFVKEQTIEEGEIIQQQNQRVNKLIFLMEGEVALQINQKRVQVLKKLNIVNQYEFFACLSSPCEITTQQKYYESFYDLISMHEEDFQKYKMWLDKMQVQQSRCVYKICYICMDNHVTSMCTGVSYQPNYMKIISNSTYAQPSSRIKFRRFERKRTSSLVQQNLVSITALNWAQQFNLISKNTELIDQFLGKQEGDDEFQLFANDDDHTSKHQTQTYTHQQSVRSPKTNKTGITGRERERVYTDSNINRTLTIRTLKASENNTSRLKQNNNNDSIVISNSPSPIQQQNKTTLMLFTKEQLKRQSNMGSSFTIERALDKKSSIHSQKQLPQSTSILQSKEVIQQLQSNIGSPHMYTTSVRMNQNDVSLNLRRSDSQPILSELVGSARQLILIKEFENMQIFEWYFPNHNFNKVIERFQNYLNEFDLLISIIYKHILSKINESQQSSCICNRKFTRNKGNQCKTDKLEQLLFKITNTFQKTINEDADMIRQRCLQILTIEPDKRSIIQAKYVQKYFERDFAYFSKIRGHLPDDLYIRIFKDLSIEKCDAAEVVFNMGDIGRKMYFIMDGEVAILIPQQEQQHHNNHHHQRKSLTIKKFDDLLKHKYAHYTLIAIKSKNEYFGEIAIEQRIPRTASVVAKTDCIFATLSYDSYQKVLGQYQEKILEEKLQFIKRTPPFKNWSQSGQSVLLHSCQEVSFEAGSFIYKRGQKGDTVYIIKEGEVLIERWEKQQSVTQEGDIYSKRNIIVLGLYSTGQVFGDYEVYQTNMKCRYLTRVTQAKARVKTTVLALSISQYIDNMRLNERDAWIKDYFEQKFSKKWLNKPEIQRQQDSKSPIPQSNKQYIKSKEDGRQPYKVSLSNNYFEELDLDSKKDSKDLQLLSPTQLHSQSKSNKTIRKFLNLQGNLFKTQQNYEAPSMDVIIRQLKNKVIKSRDNLTSESNADISQSKLYSVKKHSAPKLKIGLSFKSFREGERNKSKFLD</sequence>
<dbReference type="InterPro" id="IPR050503">
    <property type="entry name" value="cAMP-dep_PK_reg_su-like"/>
</dbReference>
<keyword evidence="2" id="KW-0812">Transmembrane</keyword>
<organism evidence="4 5">
    <name type="scientific">Paramecium tetraurelia</name>
    <dbReference type="NCBI Taxonomy" id="5888"/>
    <lineage>
        <taxon>Eukaryota</taxon>
        <taxon>Sar</taxon>
        <taxon>Alveolata</taxon>
        <taxon>Ciliophora</taxon>
        <taxon>Intramacronucleata</taxon>
        <taxon>Oligohymenophorea</taxon>
        <taxon>Peniculida</taxon>
        <taxon>Parameciidae</taxon>
        <taxon>Paramecium</taxon>
    </lineage>
</organism>
<dbReference type="eggNOG" id="KOG1113">
    <property type="taxonomic scope" value="Eukaryota"/>
</dbReference>
<dbReference type="RefSeq" id="XP_001453872.1">
    <property type="nucleotide sequence ID" value="XM_001453835.1"/>
</dbReference>
<dbReference type="InterPro" id="IPR014710">
    <property type="entry name" value="RmlC-like_jellyroll"/>
</dbReference>
<feature type="region of interest" description="Disordered" evidence="1">
    <location>
        <begin position="1253"/>
        <end position="1279"/>
    </location>
</feature>
<feature type="region of interest" description="Disordered" evidence="1">
    <location>
        <begin position="697"/>
        <end position="716"/>
    </location>
</feature>
<gene>
    <name evidence="4" type="ORF">GSPATT00020158001</name>
</gene>
<dbReference type="HOGENOM" id="CLU_253812_0_0_1"/>
<feature type="domain" description="Cyclic nucleotide-binding" evidence="3">
    <location>
        <begin position="1107"/>
        <end position="1224"/>
    </location>
</feature>
<feature type="compositionally biased region" description="Polar residues" evidence="1">
    <location>
        <begin position="1261"/>
        <end position="1272"/>
    </location>
</feature>
<dbReference type="GO" id="GO:0007189">
    <property type="term" value="P:adenylate cyclase-activating G protein-coupled receptor signaling pathway"/>
    <property type="evidence" value="ECO:0000318"/>
    <property type="project" value="GO_Central"/>
</dbReference>
<dbReference type="PANTHER" id="PTHR11635">
    <property type="entry name" value="CAMP-DEPENDENT PROTEIN KINASE REGULATORY CHAIN"/>
    <property type="match status" value="1"/>
</dbReference>
<dbReference type="PROSITE" id="PS50042">
    <property type="entry name" value="CNMP_BINDING_3"/>
    <property type="match status" value="3"/>
</dbReference>
<dbReference type="Proteomes" id="UP000000600">
    <property type="component" value="Unassembled WGS sequence"/>
</dbReference>
<dbReference type="PANTHER" id="PTHR11635:SF152">
    <property type="entry name" value="CAMP-DEPENDENT PROTEIN KINASE TYPE I REGULATORY SUBUNIT-RELATED"/>
    <property type="match status" value="1"/>
</dbReference>
<proteinExistence type="predicted"/>
<feature type="compositionally biased region" description="Low complexity" evidence="1">
    <location>
        <begin position="701"/>
        <end position="716"/>
    </location>
</feature>
<protein>
    <recommendedName>
        <fullName evidence="3">Cyclic nucleotide-binding domain-containing protein</fullName>
    </recommendedName>
</protein>
<evidence type="ECO:0000256" key="1">
    <source>
        <dbReference type="SAM" id="MobiDB-lite"/>
    </source>
</evidence>
<keyword evidence="2" id="KW-1133">Transmembrane helix</keyword>
<dbReference type="GO" id="GO:0004862">
    <property type="term" value="F:cAMP-dependent protein kinase inhibitor activity"/>
    <property type="evidence" value="ECO:0000318"/>
    <property type="project" value="GO_Central"/>
</dbReference>
<dbReference type="Gene3D" id="2.60.120.10">
    <property type="entry name" value="Jelly Rolls"/>
    <property type="match status" value="3"/>
</dbReference>
<dbReference type="FunFam" id="2.60.120.10:FF:000220">
    <property type="entry name" value="Uncharacterized protein"/>
    <property type="match status" value="1"/>
</dbReference>
<accession>A0DTV8</accession>
<feature type="domain" description="Cyclic nucleotide-binding" evidence="3">
    <location>
        <begin position="957"/>
        <end position="1104"/>
    </location>
</feature>
<feature type="transmembrane region" description="Helical" evidence="2">
    <location>
        <begin position="260"/>
        <end position="281"/>
    </location>
</feature>
<evidence type="ECO:0000313" key="4">
    <source>
        <dbReference type="EMBL" id="CAK86475.1"/>
    </source>
</evidence>
<dbReference type="GO" id="GO:0005829">
    <property type="term" value="C:cytosol"/>
    <property type="evidence" value="ECO:0000318"/>
    <property type="project" value="GO_Central"/>
</dbReference>
<dbReference type="InterPro" id="IPR000595">
    <property type="entry name" value="cNMP-bd_dom"/>
</dbReference>
<dbReference type="GeneID" id="5039657"/>
<dbReference type="STRING" id="5888.A0DTV8"/>
<dbReference type="GO" id="GO:0030552">
    <property type="term" value="F:cAMP binding"/>
    <property type="evidence" value="ECO:0000318"/>
    <property type="project" value="GO_Central"/>
</dbReference>
<evidence type="ECO:0000256" key="2">
    <source>
        <dbReference type="SAM" id="Phobius"/>
    </source>
</evidence>
<dbReference type="OrthoDB" id="10336031at2759"/>
<dbReference type="InParanoid" id="A0DTV8"/>
<dbReference type="SMART" id="SM00100">
    <property type="entry name" value="cNMP"/>
    <property type="match status" value="2"/>
</dbReference>
<feature type="transmembrane region" description="Helical" evidence="2">
    <location>
        <begin position="169"/>
        <end position="189"/>
    </location>
</feature>
<dbReference type="SUPFAM" id="SSF51206">
    <property type="entry name" value="cAMP-binding domain-like"/>
    <property type="match status" value="3"/>
</dbReference>
<reference evidence="4 5" key="1">
    <citation type="journal article" date="2006" name="Nature">
        <title>Global trends of whole-genome duplications revealed by the ciliate Paramecium tetraurelia.</title>
        <authorList>
            <consortium name="Genoscope"/>
            <person name="Aury J.-M."/>
            <person name="Jaillon O."/>
            <person name="Duret L."/>
            <person name="Noel B."/>
            <person name="Jubin C."/>
            <person name="Porcel B.M."/>
            <person name="Segurens B."/>
            <person name="Daubin V."/>
            <person name="Anthouard V."/>
            <person name="Aiach N."/>
            <person name="Arnaiz O."/>
            <person name="Billaut A."/>
            <person name="Beisson J."/>
            <person name="Blanc I."/>
            <person name="Bouhouche K."/>
            <person name="Camara F."/>
            <person name="Duharcourt S."/>
            <person name="Guigo R."/>
            <person name="Gogendeau D."/>
            <person name="Katinka M."/>
            <person name="Keller A.-M."/>
            <person name="Kissmehl R."/>
            <person name="Klotz C."/>
            <person name="Koll F."/>
            <person name="Le Moue A."/>
            <person name="Lepere C."/>
            <person name="Malinsky S."/>
            <person name="Nowacki M."/>
            <person name="Nowak J.K."/>
            <person name="Plattner H."/>
            <person name="Poulain J."/>
            <person name="Ruiz F."/>
            <person name="Serrano V."/>
            <person name="Zagulski M."/>
            <person name="Dessen P."/>
            <person name="Betermier M."/>
            <person name="Weissenbach J."/>
            <person name="Scarpelli C."/>
            <person name="Schachter V."/>
            <person name="Sperling L."/>
            <person name="Meyer E."/>
            <person name="Cohen J."/>
            <person name="Wincker P."/>
        </authorList>
    </citation>
    <scope>NUCLEOTIDE SEQUENCE [LARGE SCALE GENOMIC DNA]</scope>
    <source>
        <strain evidence="4 5">Stock d4-2</strain>
    </source>
</reference>
<feature type="region of interest" description="Disordered" evidence="1">
    <location>
        <begin position="640"/>
        <end position="671"/>
    </location>
</feature>
<dbReference type="PROSITE" id="PS00889">
    <property type="entry name" value="CNMP_BINDING_2"/>
    <property type="match status" value="1"/>
</dbReference>
<dbReference type="GO" id="GO:0034236">
    <property type="term" value="F:protein kinase A catalytic subunit binding"/>
    <property type="evidence" value="ECO:0000318"/>
    <property type="project" value="GO_Central"/>
</dbReference>
<evidence type="ECO:0000313" key="5">
    <source>
        <dbReference type="Proteomes" id="UP000000600"/>
    </source>
</evidence>
<dbReference type="CDD" id="cd00038">
    <property type="entry name" value="CAP_ED"/>
    <property type="match status" value="2"/>
</dbReference>
<evidence type="ECO:0000259" key="3">
    <source>
        <dbReference type="PROSITE" id="PS50042"/>
    </source>
</evidence>
<keyword evidence="5" id="KW-1185">Reference proteome</keyword>
<dbReference type="KEGG" id="ptm:GSPATT00020158001"/>
<dbReference type="InterPro" id="IPR018488">
    <property type="entry name" value="cNMP-bd_CS"/>
</dbReference>
<feature type="domain" description="Cyclic nucleotide-binding" evidence="3">
    <location>
        <begin position="421"/>
        <end position="494"/>
    </location>
</feature>
<dbReference type="GO" id="GO:0005952">
    <property type="term" value="C:cAMP-dependent protein kinase complex"/>
    <property type="evidence" value="ECO:0000318"/>
    <property type="project" value="GO_Central"/>
</dbReference>